<protein>
    <recommendedName>
        <fullName evidence="3">Thioredoxin domain-containing protein</fullName>
    </recommendedName>
</protein>
<dbReference type="PANTHER" id="PTHR46115">
    <property type="entry name" value="THIOREDOXIN-LIKE PROTEIN 1"/>
    <property type="match status" value="1"/>
</dbReference>
<dbReference type="InterPro" id="IPR017937">
    <property type="entry name" value="Thioredoxin_CS"/>
</dbReference>
<dbReference type="Pfam" id="PF00085">
    <property type="entry name" value="Thioredoxin"/>
    <property type="match status" value="1"/>
</dbReference>
<dbReference type="Ensembl" id="ENSFHET00000034479.1">
    <property type="protein sequence ID" value="ENSFHEP00000033470.1"/>
    <property type="gene ID" value="ENSFHEG00000020601.1"/>
</dbReference>
<reference evidence="4" key="2">
    <citation type="submission" date="2025-09" db="UniProtKB">
        <authorList>
            <consortium name="Ensembl"/>
        </authorList>
    </citation>
    <scope>IDENTIFICATION</scope>
</reference>
<evidence type="ECO:0000313" key="4">
    <source>
        <dbReference type="Ensembl" id="ENSFHEP00000033470.1"/>
    </source>
</evidence>
<keyword evidence="2" id="KW-0676">Redox-active center</keyword>
<dbReference type="STRING" id="8078.ENSFHEP00000033470"/>
<dbReference type="Proteomes" id="UP000265000">
    <property type="component" value="Unplaced"/>
</dbReference>
<dbReference type="Gene3D" id="3.40.30.10">
    <property type="entry name" value="Glutaredoxin"/>
    <property type="match status" value="1"/>
</dbReference>
<organism evidence="4 5">
    <name type="scientific">Fundulus heteroclitus</name>
    <name type="common">Killifish</name>
    <name type="synonym">Mummichog</name>
    <dbReference type="NCBI Taxonomy" id="8078"/>
    <lineage>
        <taxon>Eukaryota</taxon>
        <taxon>Metazoa</taxon>
        <taxon>Chordata</taxon>
        <taxon>Craniata</taxon>
        <taxon>Vertebrata</taxon>
        <taxon>Euteleostomi</taxon>
        <taxon>Actinopterygii</taxon>
        <taxon>Neopterygii</taxon>
        <taxon>Teleostei</taxon>
        <taxon>Neoteleostei</taxon>
        <taxon>Acanthomorphata</taxon>
        <taxon>Ovalentaria</taxon>
        <taxon>Atherinomorphae</taxon>
        <taxon>Cyprinodontiformes</taxon>
        <taxon>Fundulidae</taxon>
        <taxon>Fundulus</taxon>
    </lineage>
</organism>
<evidence type="ECO:0000259" key="3">
    <source>
        <dbReference type="PROSITE" id="PS51352"/>
    </source>
</evidence>
<keyword evidence="5" id="KW-1185">Reference proteome</keyword>
<accession>A0A3Q2UNL5</accession>
<proteinExistence type="predicted"/>
<dbReference type="SUPFAM" id="SSF52833">
    <property type="entry name" value="Thioredoxin-like"/>
    <property type="match status" value="1"/>
</dbReference>
<dbReference type="CDD" id="cd02947">
    <property type="entry name" value="TRX_family"/>
    <property type="match status" value="1"/>
</dbReference>
<evidence type="ECO:0000313" key="5">
    <source>
        <dbReference type="Proteomes" id="UP000265000"/>
    </source>
</evidence>
<evidence type="ECO:0000256" key="2">
    <source>
        <dbReference type="ARBA" id="ARBA00023284"/>
    </source>
</evidence>
<reference evidence="4" key="1">
    <citation type="submission" date="2025-08" db="UniProtKB">
        <authorList>
            <consortium name="Ensembl"/>
        </authorList>
    </citation>
    <scope>IDENTIFICATION</scope>
</reference>
<dbReference type="PRINTS" id="PR00421">
    <property type="entry name" value="THIOREDOXIN"/>
</dbReference>
<name>A0A3Q2UNL5_FUNHE</name>
<dbReference type="InterPro" id="IPR013766">
    <property type="entry name" value="Thioredoxin_domain"/>
</dbReference>
<dbReference type="PROSITE" id="PS00194">
    <property type="entry name" value="THIOREDOXIN_1"/>
    <property type="match status" value="1"/>
</dbReference>
<feature type="domain" description="Thioredoxin" evidence="3">
    <location>
        <begin position="5"/>
        <end position="127"/>
    </location>
</feature>
<dbReference type="AlphaFoldDB" id="A0A3Q2UNL5"/>
<keyword evidence="1" id="KW-1015">Disulfide bond</keyword>
<dbReference type="InterPro" id="IPR036249">
    <property type="entry name" value="Thioredoxin-like_sf"/>
</dbReference>
<sequence length="127" mass="14488">MQICFKICKSVSDFVFLFCTSRPPYVIVVDEFKNILKEAGDKLVVVDFSATWCPPCQRIGPLFKLSDLPENKDVIFLKVDVDDAQDVSKECGIKSMPTFQFYKSGKKVTKTLRPNLTTLKSKIEELR</sequence>
<evidence type="ECO:0000256" key="1">
    <source>
        <dbReference type="ARBA" id="ARBA00023157"/>
    </source>
</evidence>
<dbReference type="PROSITE" id="PS51352">
    <property type="entry name" value="THIOREDOXIN_2"/>
    <property type="match status" value="1"/>
</dbReference>
<dbReference type="GeneTree" id="ENSGT00940000163988"/>